<comment type="similarity">
    <text evidence="1">Belongs to the UPF0739 family.</text>
</comment>
<dbReference type="GeneID" id="106172622"/>
<dbReference type="PANTHER" id="PTHR31366:SF2">
    <property type="entry name" value="UPF0739 PROTEIN C1ORF74"/>
    <property type="match status" value="1"/>
</dbReference>
<dbReference type="Pfam" id="PF14953">
    <property type="entry name" value="DUF4504"/>
    <property type="match status" value="1"/>
</dbReference>
<evidence type="ECO:0000313" key="3">
    <source>
        <dbReference type="RefSeq" id="XP_013408864.1"/>
    </source>
</evidence>
<evidence type="ECO:0000313" key="2">
    <source>
        <dbReference type="Proteomes" id="UP000085678"/>
    </source>
</evidence>
<dbReference type="RefSeq" id="XP_013408864.1">
    <property type="nucleotide sequence ID" value="XM_013553410.1"/>
</dbReference>
<reference evidence="3" key="1">
    <citation type="submission" date="2025-08" db="UniProtKB">
        <authorList>
            <consortium name="RefSeq"/>
        </authorList>
    </citation>
    <scope>IDENTIFICATION</scope>
    <source>
        <tissue evidence="3">Gonads</tissue>
    </source>
</reference>
<proteinExistence type="inferred from homology"/>
<dbReference type="InParanoid" id="A0A1S3JG39"/>
<accession>A0A1S3JG39</accession>
<name>A0A1S3JG39_LINAN</name>
<protein>
    <submittedName>
        <fullName evidence="3">UPF0739 protein C1orf74 homolog</fullName>
    </submittedName>
</protein>
<dbReference type="InterPro" id="IPR027850">
    <property type="entry name" value="DUF4504"/>
</dbReference>
<dbReference type="OrthoDB" id="10056365at2759"/>
<organism evidence="2 3">
    <name type="scientific">Lingula anatina</name>
    <name type="common">Brachiopod</name>
    <name type="synonym">Lingula unguis</name>
    <dbReference type="NCBI Taxonomy" id="7574"/>
    <lineage>
        <taxon>Eukaryota</taxon>
        <taxon>Metazoa</taxon>
        <taxon>Spiralia</taxon>
        <taxon>Lophotrochozoa</taxon>
        <taxon>Brachiopoda</taxon>
        <taxon>Linguliformea</taxon>
        <taxon>Lingulata</taxon>
        <taxon>Lingulida</taxon>
        <taxon>Linguloidea</taxon>
        <taxon>Lingulidae</taxon>
        <taxon>Lingula</taxon>
    </lineage>
</organism>
<dbReference type="Proteomes" id="UP000085678">
    <property type="component" value="Unplaced"/>
</dbReference>
<dbReference type="PANTHER" id="PTHR31366">
    <property type="entry name" value="UPF0739 PROTEIN C1ORF74"/>
    <property type="match status" value="1"/>
</dbReference>
<gene>
    <name evidence="3" type="primary">LOC106172622</name>
</gene>
<sequence>MEWTKTLNKYTSKKQRLRPKLVASISMDILAVDVGIKPSFLFDYWAITATEMTNLLKELRDSGLTQHKLQVLVFNPPEEKNSMGDFVPDVFIFDRNSTVDWLNSVLNGGSPVTVVDVSKEVGRPVVKIDITDITEQVGGIITHIQLSREFDVVEIPTSAEWNLTTLSGVLLGYPFSYWYHPPSPDADNCLGYTPQVNYQVTCKMNTDGAISAKKELVDHTLYSFSIPHSVNSEETINFWFKSLQGKFQRQNIFLDPYLSHKDITLPSVAL</sequence>
<dbReference type="AlphaFoldDB" id="A0A1S3JG39"/>
<keyword evidence="2" id="KW-1185">Reference proteome</keyword>
<dbReference type="STRING" id="7574.A0A1S3JG39"/>
<evidence type="ECO:0000256" key="1">
    <source>
        <dbReference type="ARBA" id="ARBA00007065"/>
    </source>
</evidence>
<dbReference type="KEGG" id="lak:106172622"/>